<evidence type="ECO:0000259" key="1">
    <source>
        <dbReference type="Pfam" id="PF12705"/>
    </source>
</evidence>
<evidence type="ECO:0000313" key="2">
    <source>
        <dbReference type="EMBL" id="KJV89452.1"/>
    </source>
</evidence>
<accession>A0A0F3QB21</accession>
<comment type="caution">
    <text evidence="2">The sequence shown here is derived from an EMBL/GenBank/DDBJ whole genome shotgun (WGS) entry which is preliminary data.</text>
</comment>
<organism evidence="2 3">
    <name type="scientific">Rickettsia bellii str. RML An4</name>
    <dbReference type="NCBI Taxonomy" id="1359193"/>
    <lineage>
        <taxon>Bacteria</taxon>
        <taxon>Pseudomonadati</taxon>
        <taxon>Pseudomonadota</taxon>
        <taxon>Alphaproteobacteria</taxon>
        <taxon>Rickettsiales</taxon>
        <taxon>Rickettsiaceae</taxon>
        <taxon>Rickettsieae</taxon>
        <taxon>Rickettsia</taxon>
        <taxon>belli group</taxon>
    </lineage>
</organism>
<sequence>MISDISFLQDFAEFIVSKFGKENLRKELKIILPNSLSCTKLKGLLTDNYNVQNLPIIIPFNAIISKKDSSEDYMSKMEELFTLSKIITEYKKLDFTPEEALKAAGILNKLFADLVNNNVDIKLIETYNNSEYWQNIYKFLEYSFLKWQKNEKQSSNNYKLKLLLEEIARTKNSCKQVILAGIFKPDSFLKKYEEELQIIKYNEIKLAHNNIYYYEPTDIYEEAEQIAHICKQNADKKIAIVINNNKLKRIYCNYLDKYELVFEDLIGNDLKLTNVSSLLIAIINILCNNFDLKLLFLLLKNPLINCTNIQELELLLSGKNRFISSPKYLLQLQFDNEELKIYCYNLVDILFTTKPYNIKDILVLSKEISEKILPDIWEKEGGAELSEFLNNLTEFSGSINVSKKDFPKIFALLLSNVKYYKNIESKIIIGSPEELALSCFDLVILPHFNSDNWSNTTTTHPYLSKEAKQILNIDYDEITPKLYSNYFDLLLQNEEVIILNAKKYAGKLSTPCNLFLKLSNKNVIPNKSVIPRLDCGISGVIFLDSTTSTQDDIEQAAHSTFFPNILSVTDIETLIRNPYGFYAKKILKLRTQDKIWEEPKISDFGNFIHKVLEEYSKNYDQQNMLDQQQALLNIGNNILHSTILPTYTKKTWQTKLTLLSKAFILFDMERRKNCQKIYFEIKGELNLNIAGQNIKIIGIADRIEISKSNCITILDYKTGTIPTKKEIELGLSPQLIIESLMILENGFNISHSYAPLCHSCESGNPIENITIAYVKITSTEPYVQTTEISLSMETLEKHKQGLIRLLEYYVKNKSFVYDLDMSKYNDYLHLRG</sequence>
<name>A0A0F3QB21_RICBE</name>
<gene>
    <name evidence="2" type="ORF">RBEAN4_0430</name>
</gene>
<dbReference type="SUPFAM" id="SSF52540">
    <property type="entry name" value="P-loop containing nucleoside triphosphate hydrolases"/>
    <property type="match status" value="1"/>
</dbReference>
<evidence type="ECO:0000313" key="3">
    <source>
        <dbReference type="Proteomes" id="UP000033661"/>
    </source>
</evidence>
<feature type="domain" description="PD-(D/E)XK endonuclease-like" evidence="1">
    <location>
        <begin position="566"/>
        <end position="746"/>
    </location>
</feature>
<dbReference type="InterPro" id="IPR038726">
    <property type="entry name" value="PDDEXK_AddAB-type"/>
</dbReference>
<protein>
    <submittedName>
        <fullName evidence="2">PD-(D/E)XK nuclease superfamily protein</fullName>
    </submittedName>
</protein>
<dbReference type="AlphaFoldDB" id="A0A0F3QB21"/>
<dbReference type="InterPro" id="IPR011604">
    <property type="entry name" value="PDDEXK-like_dom_sf"/>
</dbReference>
<dbReference type="Gene3D" id="3.90.320.10">
    <property type="match status" value="1"/>
</dbReference>
<dbReference type="RefSeq" id="WP_045798811.1">
    <property type="nucleotide sequence ID" value="NZ_LAOI01000001.1"/>
</dbReference>
<dbReference type="PATRIC" id="fig|1359193.3.peg.412"/>
<keyword evidence="3" id="KW-1185">Reference proteome</keyword>
<reference evidence="2 3" key="1">
    <citation type="submission" date="2015-02" db="EMBL/GenBank/DDBJ databases">
        <title>Genome Sequencing of Rickettsiales.</title>
        <authorList>
            <person name="Daugherty S.C."/>
            <person name="Su Q."/>
            <person name="Abolude K."/>
            <person name="Beier-Sexton M."/>
            <person name="Carlyon J.A."/>
            <person name="Carter R."/>
            <person name="Day N.P."/>
            <person name="Dumler S.J."/>
            <person name="Dyachenko V."/>
            <person name="Godinez A."/>
            <person name="Kurtti T.J."/>
            <person name="Lichay M."/>
            <person name="Mullins K.E."/>
            <person name="Ott S."/>
            <person name="Pappas-Brown V."/>
            <person name="Paris D.H."/>
            <person name="Patel P."/>
            <person name="Richards A.L."/>
            <person name="Sadzewicz L."/>
            <person name="Sears K."/>
            <person name="Seidman D."/>
            <person name="Sengamalay N."/>
            <person name="Stenos J."/>
            <person name="Tallon L.J."/>
            <person name="Vincent G."/>
            <person name="Fraser C.M."/>
            <person name="Munderloh U."/>
            <person name="Dunning-Hotopp J.C."/>
        </authorList>
    </citation>
    <scope>NUCLEOTIDE SEQUENCE [LARGE SCALE GENOMIC DNA]</scope>
    <source>
        <strain evidence="2 3">RML An4</strain>
    </source>
</reference>
<dbReference type="Pfam" id="PF12705">
    <property type="entry name" value="PDDEXK_1"/>
    <property type="match status" value="1"/>
</dbReference>
<proteinExistence type="predicted"/>
<dbReference type="InterPro" id="IPR027417">
    <property type="entry name" value="P-loop_NTPase"/>
</dbReference>
<dbReference type="Proteomes" id="UP000033661">
    <property type="component" value="Unassembled WGS sequence"/>
</dbReference>
<dbReference type="EMBL" id="LAOI01000001">
    <property type="protein sequence ID" value="KJV89452.1"/>
    <property type="molecule type" value="Genomic_DNA"/>
</dbReference>